<proteinExistence type="inferred from homology"/>
<evidence type="ECO:0000256" key="4">
    <source>
        <dbReference type="ARBA" id="ARBA00023054"/>
    </source>
</evidence>
<dbReference type="Pfam" id="PF03999">
    <property type="entry name" value="MAP65_ASE1"/>
    <property type="match status" value="1"/>
</dbReference>
<keyword evidence="5" id="KW-0963">Cytoplasm</keyword>
<reference evidence="7" key="1">
    <citation type="journal article" date="2014" name="Nat. Commun.">
        <title>The emerging biofuel crop Camelina sativa retains a highly undifferentiated hexaploid genome structure.</title>
        <authorList>
            <person name="Kagale S."/>
            <person name="Koh C."/>
            <person name="Nixon J."/>
            <person name="Bollina V."/>
            <person name="Clarke W.E."/>
            <person name="Tuteja R."/>
            <person name="Spillane C."/>
            <person name="Robinson S.J."/>
            <person name="Links M.G."/>
            <person name="Clarke C."/>
            <person name="Higgins E.E."/>
            <person name="Huebert T."/>
            <person name="Sharpe A.G."/>
            <person name="Parkin I.A."/>
        </authorList>
    </citation>
    <scope>NUCLEOTIDE SEQUENCE [LARGE SCALE GENOMIC DNA]</scope>
    <source>
        <strain evidence="7">cv. DH55</strain>
    </source>
</reference>
<gene>
    <name evidence="8" type="primary">LOC104726900</name>
</gene>
<evidence type="ECO:0000256" key="5">
    <source>
        <dbReference type="ARBA" id="ARBA00023212"/>
    </source>
</evidence>
<sequence>MDLERERNELYKRKLKDATEDRDDKIQEIISTESEIGDLINKLGQGSYTRQPEEGRNLNEKLAPIRDAYKELQGKMYQREDEFRDVLLKIEDIKFALKGVGGPNVSSLIASLSDYSDIKLAHYWHELDKLQTEKSERVQQINSLRSTLNSDCSVLGMDPTASDLPGESISNKTTNHLMAAVEKLGKIKRERIERIRKLGITLSGLWMLLKTTTEDQQRFQHIISNSNRGALAGSLSEATIKEVEEEVHRLQLLKLNSDKLVLAKRAELKKLYKNTHLLANSEIDTLDLENL</sequence>
<name>A0ABM0UPI3_CAMSA</name>
<keyword evidence="3" id="KW-0493">Microtubule</keyword>
<keyword evidence="4 6" id="KW-0175">Coiled coil</keyword>
<reference evidence="8" key="2">
    <citation type="submission" date="2025-08" db="UniProtKB">
        <authorList>
            <consortium name="RefSeq"/>
        </authorList>
    </citation>
    <scope>IDENTIFICATION</scope>
    <source>
        <tissue evidence="8">Leaf</tissue>
    </source>
</reference>
<comment type="subcellular location">
    <subcellularLocation>
        <location evidence="1">Cytoplasm</location>
        <location evidence="1">Cytoskeleton</location>
    </subcellularLocation>
</comment>
<feature type="coiled-coil region" evidence="6">
    <location>
        <begin position="1"/>
        <end position="35"/>
    </location>
</feature>
<accession>A0ABM0UPI3</accession>
<dbReference type="RefSeq" id="XP_010444163.1">
    <property type="nucleotide sequence ID" value="XM_010445861.2"/>
</dbReference>
<evidence type="ECO:0000313" key="7">
    <source>
        <dbReference type="Proteomes" id="UP000694864"/>
    </source>
</evidence>
<protein>
    <submittedName>
        <fullName evidence="8">65-kDa microtubule-associated protein 3-like</fullName>
    </submittedName>
</protein>
<organism evidence="7 8">
    <name type="scientific">Camelina sativa</name>
    <name type="common">False flax</name>
    <name type="synonym">Myagrum sativum</name>
    <dbReference type="NCBI Taxonomy" id="90675"/>
    <lineage>
        <taxon>Eukaryota</taxon>
        <taxon>Viridiplantae</taxon>
        <taxon>Streptophyta</taxon>
        <taxon>Embryophyta</taxon>
        <taxon>Tracheophyta</taxon>
        <taxon>Spermatophyta</taxon>
        <taxon>Magnoliopsida</taxon>
        <taxon>eudicotyledons</taxon>
        <taxon>Gunneridae</taxon>
        <taxon>Pentapetalae</taxon>
        <taxon>rosids</taxon>
        <taxon>malvids</taxon>
        <taxon>Brassicales</taxon>
        <taxon>Brassicaceae</taxon>
        <taxon>Camelineae</taxon>
        <taxon>Camelina</taxon>
    </lineage>
</organism>
<dbReference type="PANTHER" id="PTHR19321">
    <property type="entry name" value="PROTEIN REGULATOR OF CYTOKINESIS 1 PRC1-RELATED"/>
    <property type="match status" value="1"/>
</dbReference>
<evidence type="ECO:0000313" key="8">
    <source>
        <dbReference type="RefSeq" id="XP_010444163.1"/>
    </source>
</evidence>
<dbReference type="GeneID" id="104726900"/>
<dbReference type="PANTHER" id="PTHR19321:SF41">
    <property type="entry name" value="FASCETTO-RELATED"/>
    <property type="match status" value="1"/>
</dbReference>
<comment type="similarity">
    <text evidence="2">Belongs to the MAP65/ASE1 family.</text>
</comment>
<evidence type="ECO:0000256" key="6">
    <source>
        <dbReference type="SAM" id="Coils"/>
    </source>
</evidence>
<keyword evidence="5" id="KW-0206">Cytoskeleton</keyword>
<dbReference type="InterPro" id="IPR007145">
    <property type="entry name" value="MAP65_Ase1_PRC1"/>
</dbReference>
<evidence type="ECO:0000256" key="3">
    <source>
        <dbReference type="ARBA" id="ARBA00022701"/>
    </source>
</evidence>
<evidence type="ECO:0000256" key="2">
    <source>
        <dbReference type="ARBA" id="ARBA00006187"/>
    </source>
</evidence>
<dbReference type="Proteomes" id="UP000694864">
    <property type="component" value="Chromosome 11"/>
</dbReference>
<evidence type="ECO:0000256" key="1">
    <source>
        <dbReference type="ARBA" id="ARBA00004245"/>
    </source>
</evidence>
<keyword evidence="7" id="KW-1185">Reference proteome</keyword>